<feature type="transmembrane region" description="Helical" evidence="1">
    <location>
        <begin position="52"/>
        <end position="69"/>
    </location>
</feature>
<evidence type="ECO:0000259" key="2">
    <source>
        <dbReference type="Pfam" id="PF02893"/>
    </source>
</evidence>
<keyword evidence="1" id="KW-0812">Transmembrane</keyword>
<name>A0A250G1T2_9FLAO</name>
<proteinExistence type="predicted"/>
<evidence type="ECO:0000313" key="4">
    <source>
        <dbReference type="Proteomes" id="UP000243136"/>
    </source>
</evidence>
<evidence type="ECO:0000313" key="3">
    <source>
        <dbReference type="EMBL" id="ATA91369.1"/>
    </source>
</evidence>
<dbReference type="Pfam" id="PF02893">
    <property type="entry name" value="GRAM"/>
    <property type="match status" value="1"/>
</dbReference>
<reference evidence="4" key="1">
    <citation type="submission" date="2017-06" db="EMBL/GenBank/DDBJ databases">
        <title>Capnocytophaga spp. assemblies.</title>
        <authorList>
            <person name="Gulvik C.A."/>
        </authorList>
    </citation>
    <scope>NUCLEOTIDE SEQUENCE [LARGE SCALE GENOMIC DNA]</scope>
    <source>
        <strain evidence="4">H5594</strain>
    </source>
</reference>
<evidence type="ECO:0000256" key="1">
    <source>
        <dbReference type="SAM" id="Phobius"/>
    </source>
</evidence>
<dbReference type="InterPro" id="IPR011993">
    <property type="entry name" value="PH-like_dom_sf"/>
</dbReference>
<protein>
    <recommendedName>
        <fullName evidence="2">GRAM domain-containing protein</fullName>
    </recommendedName>
</protein>
<dbReference type="AlphaFoldDB" id="A0A250G1T2"/>
<dbReference type="EMBL" id="CP022388">
    <property type="protein sequence ID" value="ATA91369.1"/>
    <property type="molecule type" value="Genomic_DNA"/>
</dbReference>
<dbReference type="RefSeq" id="WP_095916902.1">
    <property type="nucleotide sequence ID" value="NZ_CP022388.1"/>
</dbReference>
<keyword evidence="1" id="KW-1133">Transmembrane helix</keyword>
<dbReference type="Gene3D" id="2.30.29.30">
    <property type="entry name" value="Pleckstrin-homology domain (PH domain)/Phosphotyrosine-binding domain (PTB)"/>
    <property type="match status" value="1"/>
</dbReference>
<organism evidence="3 4">
    <name type="scientific">Capnocytophaga canimorsus</name>
    <dbReference type="NCBI Taxonomy" id="28188"/>
    <lineage>
        <taxon>Bacteria</taxon>
        <taxon>Pseudomonadati</taxon>
        <taxon>Bacteroidota</taxon>
        <taxon>Flavobacteriia</taxon>
        <taxon>Flavobacteriales</taxon>
        <taxon>Flavobacteriaceae</taxon>
        <taxon>Capnocytophaga</taxon>
    </lineage>
</organism>
<keyword evidence="1" id="KW-0472">Membrane</keyword>
<feature type="transmembrane region" description="Helical" evidence="1">
    <location>
        <begin position="16"/>
        <end position="37"/>
    </location>
</feature>
<accession>A0A250G1T2</accession>
<dbReference type="Proteomes" id="UP000243136">
    <property type="component" value="Chromosome"/>
</dbReference>
<dbReference type="InterPro" id="IPR004182">
    <property type="entry name" value="GRAM"/>
</dbReference>
<gene>
    <name evidence="3" type="ORF">CGC56_03815</name>
</gene>
<feature type="domain" description="GRAM" evidence="2">
    <location>
        <begin position="78"/>
        <end position="159"/>
    </location>
</feature>
<sequence>MTQNSSFSKQIVPTNYGELALITLLMFVVTTCLFWVFEYDFDVQNPPLWNKATKRAFFISFAYVIFFHFRRKNSEKVIFKSAEGEVILQEGFAQYSEKWYRSLSGKLFLTDKRMVFKSNKSSEISIRLEEIEHIHYNYLLGFIPNGIKISTKDANYVFSPDNQDFWRNTLETNLKLKN</sequence>